<comment type="caution">
    <text evidence="2">The sequence shown here is derived from an EMBL/GenBank/DDBJ whole genome shotgun (WGS) entry which is preliminary data.</text>
</comment>
<dbReference type="AlphaFoldDB" id="W3VIU5"/>
<feature type="compositionally biased region" description="Polar residues" evidence="1">
    <location>
        <begin position="11"/>
        <end position="24"/>
    </location>
</feature>
<keyword evidence="3" id="KW-1185">Reference proteome</keyword>
<dbReference type="Proteomes" id="UP000019462">
    <property type="component" value="Unassembled WGS sequence"/>
</dbReference>
<evidence type="ECO:0000313" key="2">
    <source>
        <dbReference type="EMBL" id="ETS61593.1"/>
    </source>
</evidence>
<reference evidence="2 3" key="1">
    <citation type="journal article" date="2014" name="Genome Announc.">
        <title>Genome sequence of the basidiomycetous fungus Pseudozyma aphidis DSM70725, an efficient producer of biosurfactant mannosylerythritol lipids.</title>
        <authorList>
            <person name="Lorenz S."/>
            <person name="Guenther M."/>
            <person name="Grumaz C."/>
            <person name="Rupp S."/>
            <person name="Zibek S."/>
            <person name="Sohn K."/>
        </authorList>
    </citation>
    <scope>NUCLEOTIDE SEQUENCE [LARGE SCALE GENOMIC DNA]</scope>
    <source>
        <strain evidence="3">ATCC 32657 / CBS 517.83 / DSM 70725 / JCM 10318 / NBRC 10182 / NRRL Y-7954 / St-0401</strain>
    </source>
</reference>
<evidence type="ECO:0000313" key="3">
    <source>
        <dbReference type="Proteomes" id="UP000019462"/>
    </source>
</evidence>
<dbReference type="HOGENOM" id="CLU_078576_0_0_1"/>
<name>W3VIU5_MOEAP</name>
<accession>W3VIU5</accession>
<feature type="region of interest" description="Disordered" evidence="1">
    <location>
        <begin position="1"/>
        <end position="24"/>
    </location>
</feature>
<protein>
    <submittedName>
        <fullName evidence="2">Uncharacterized protein</fullName>
    </submittedName>
</protein>
<proteinExistence type="predicted"/>
<organism evidence="2 3">
    <name type="scientific">Moesziomyces aphidis</name>
    <name type="common">Pseudozyma aphidis</name>
    <dbReference type="NCBI Taxonomy" id="84754"/>
    <lineage>
        <taxon>Eukaryota</taxon>
        <taxon>Fungi</taxon>
        <taxon>Dikarya</taxon>
        <taxon>Basidiomycota</taxon>
        <taxon>Ustilaginomycotina</taxon>
        <taxon>Ustilaginomycetes</taxon>
        <taxon>Ustilaginales</taxon>
        <taxon>Ustilaginaceae</taxon>
        <taxon>Moesziomyces</taxon>
    </lineage>
</organism>
<dbReference type="OrthoDB" id="2547083at2759"/>
<gene>
    <name evidence="2" type="ORF">PaG_04076</name>
</gene>
<evidence type="ECO:0000256" key="1">
    <source>
        <dbReference type="SAM" id="MobiDB-lite"/>
    </source>
</evidence>
<sequence>MTRPDGADSAVPSSASHATKTAPTSAAVTLPKPCILLSAEQRGALSLRILRHTRSSPLSDSDILAFQSLVNDSFRGPYHDENFGGKLRYPTTRELVDDLNHSDQGGWVFILSTAEGVPVAGAKVTFSGEGMDAGPGIHTLPNPSYIPDDAQDKPVFWLGALGSVAPGTGSMIIAHIKKFLAESYPHGYVLKAFTVAEWGVNPDFAIPQDSPLVTFFQRQAFKVIEYSWKAPGTWDSFYGGCLAAIEGNKDWIRRTSTSAVPLGNVENSIALIAVASIETRALEPKTGCVCENECGRECWYNFDSTNSK</sequence>
<dbReference type="EMBL" id="AWNI01000014">
    <property type="protein sequence ID" value="ETS61593.1"/>
    <property type="molecule type" value="Genomic_DNA"/>
</dbReference>